<comment type="caution">
    <text evidence="2">The sequence shown here is derived from an EMBL/GenBank/DDBJ whole genome shotgun (WGS) entry which is preliminary data.</text>
</comment>
<dbReference type="GO" id="GO:0017025">
    <property type="term" value="F:TBP-class protein binding"/>
    <property type="evidence" value="ECO:0007669"/>
    <property type="project" value="TreeGrafter"/>
</dbReference>
<gene>
    <name evidence="2" type="ORF">EPUL_000169</name>
</gene>
<feature type="region of interest" description="Disordered" evidence="1">
    <location>
        <begin position="333"/>
        <end position="354"/>
    </location>
</feature>
<dbReference type="Proteomes" id="UP000237438">
    <property type="component" value="Unassembled WGS sequence"/>
</dbReference>
<dbReference type="InterPro" id="IPR053029">
    <property type="entry name" value="RNA_pol_I-specific_init_factor"/>
</dbReference>
<feature type="region of interest" description="Disordered" evidence="1">
    <location>
        <begin position="102"/>
        <end position="148"/>
    </location>
</feature>
<feature type="compositionally biased region" description="Polar residues" evidence="1">
    <location>
        <begin position="133"/>
        <end position="142"/>
    </location>
</feature>
<keyword evidence="3" id="KW-1185">Reference proteome</keyword>
<organism evidence="2 3">
    <name type="scientific">Erysiphe pulchra</name>
    <dbReference type="NCBI Taxonomy" id="225359"/>
    <lineage>
        <taxon>Eukaryota</taxon>
        <taxon>Fungi</taxon>
        <taxon>Dikarya</taxon>
        <taxon>Ascomycota</taxon>
        <taxon>Pezizomycotina</taxon>
        <taxon>Leotiomycetes</taxon>
        <taxon>Erysiphales</taxon>
        <taxon>Erysiphaceae</taxon>
        <taxon>Erysiphe</taxon>
    </lineage>
</organism>
<evidence type="ECO:0000256" key="1">
    <source>
        <dbReference type="SAM" id="MobiDB-lite"/>
    </source>
</evidence>
<feature type="region of interest" description="Disordered" evidence="1">
    <location>
        <begin position="1"/>
        <end position="51"/>
    </location>
</feature>
<feature type="compositionally biased region" description="Basic residues" evidence="1">
    <location>
        <begin position="19"/>
        <end position="29"/>
    </location>
</feature>
<protein>
    <submittedName>
        <fullName evidence="2">Uncharacterized protein</fullName>
    </submittedName>
</protein>
<feature type="compositionally biased region" description="Acidic residues" evidence="1">
    <location>
        <begin position="337"/>
        <end position="351"/>
    </location>
</feature>
<evidence type="ECO:0000313" key="3">
    <source>
        <dbReference type="Proteomes" id="UP000237438"/>
    </source>
</evidence>
<dbReference type="Pfam" id="PF04090">
    <property type="entry name" value="Rrn11"/>
    <property type="match status" value="1"/>
</dbReference>
<dbReference type="InterPro" id="IPR007224">
    <property type="entry name" value="TIF_Rrn11"/>
</dbReference>
<dbReference type="OrthoDB" id="10257049at2759"/>
<accession>A0A2S4Q2A5</accession>
<reference evidence="2 3" key="1">
    <citation type="submission" date="2017-10" db="EMBL/GenBank/DDBJ databases">
        <title>Development of genomic resources for the powdery mildew, Erysiphe pulchra.</title>
        <authorList>
            <person name="Wadl P.A."/>
            <person name="Mack B.M."/>
            <person name="Moore G."/>
            <person name="Beltz S.B."/>
        </authorList>
    </citation>
    <scope>NUCLEOTIDE SEQUENCE [LARGE SCALE GENOMIC DNA]</scope>
    <source>
        <strain evidence="2">Cflorida</strain>
    </source>
</reference>
<dbReference type="AlphaFoldDB" id="A0A2S4Q2A5"/>
<dbReference type="EMBL" id="PEDP01000003">
    <property type="protein sequence ID" value="POS88414.1"/>
    <property type="molecule type" value="Genomic_DNA"/>
</dbReference>
<proteinExistence type="predicted"/>
<dbReference type="GO" id="GO:0070860">
    <property type="term" value="C:RNA polymerase I core factor complex"/>
    <property type="evidence" value="ECO:0007669"/>
    <property type="project" value="TreeGrafter"/>
</dbReference>
<feature type="compositionally biased region" description="Low complexity" evidence="1">
    <location>
        <begin position="32"/>
        <end position="46"/>
    </location>
</feature>
<dbReference type="GO" id="GO:0001181">
    <property type="term" value="F:RNA polymerase I general transcription initiation factor activity"/>
    <property type="evidence" value="ECO:0007669"/>
    <property type="project" value="InterPro"/>
</dbReference>
<sequence>MSCFAVPFKLSPAPSSHLKSSRKLKRKRDKSSSSSSSASSAPSSPDSELDDNARKSLNLLTNPLSLTQAEIAQYKLAGLDLNETLPSIPEWPHRGSFPFQSTLPIRGKRINGGEKQSGDGEKLPKINKGAHEPSSNSFSSQHHVTEVGEKKIQRIRTNGHQLRLHHIHVLTTILHKCLLAHDIRRASRAWGLLIRMQASEHGGMDLRASGYWSIGAELLIRSLSSKHSDTTATTSTNFISTINSDIETVEDSERSYNNRDESRLSQTTRSTWDITRNLQRVTDYYERLIVEYPYKKQFSSKISALDWWPIMIGCEIYGIQYEQKKALCNLEKKTASDEESSDDTSSDEFEQEDKIDYEGHTFDNKIDQKFEKLAQRKHLRKQEHRWQVENEIRLAALNASEKIAMRLDERMTIPPYSESLDLLHLRGMLALYIGDLHISPLTPESQFELANNNETISRREIRYFQDTASVFQGGLSLRERRVEFEKGLVKRSNEIKNAKKFFDKLAKLGGDVIPMDLEDEDDESFLSDISENLG</sequence>
<dbReference type="PANTHER" id="PTHR28244">
    <property type="entry name" value="RNA POLYMERASE I-SPECIFIC TRANSCRIPTION INITIATION FACTOR RRN11"/>
    <property type="match status" value="1"/>
</dbReference>
<dbReference type="GO" id="GO:0042790">
    <property type="term" value="P:nucleolar large rRNA transcription by RNA polymerase I"/>
    <property type="evidence" value="ECO:0007669"/>
    <property type="project" value="TreeGrafter"/>
</dbReference>
<evidence type="ECO:0000313" key="2">
    <source>
        <dbReference type="EMBL" id="POS88414.1"/>
    </source>
</evidence>
<dbReference type="GO" id="GO:0001164">
    <property type="term" value="F:RNA polymerase I core promoter sequence-specific DNA binding"/>
    <property type="evidence" value="ECO:0007669"/>
    <property type="project" value="InterPro"/>
</dbReference>
<dbReference type="STRING" id="225359.A0A2S4Q2A5"/>
<name>A0A2S4Q2A5_9PEZI</name>
<dbReference type="PANTHER" id="PTHR28244:SF1">
    <property type="entry name" value="RNA POLYMERASE I-SPECIFIC TRANSCRIPTION INITIATION FACTOR RRN11"/>
    <property type="match status" value="1"/>
</dbReference>